<dbReference type="EMBL" id="JARKIE010000606">
    <property type="protein sequence ID" value="KAJ7625177.1"/>
    <property type="molecule type" value="Genomic_DNA"/>
</dbReference>
<comment type="caution">
    <text evidence="1">The sequence shown here is derived from an EMBL/GenBank/DDBJ whole genome shotgun (WGS) entry which is preliminary data.</text>
</comment>
<feature type="non-terminal residue" evidence="1">
    <location>
        <position position="212"/>
    </location>
</feature>
<accession>A0AAD7BMX8</accession>
<gene>
    <name evidence="1" type="ORF">B0H17DRAFT_576058</name>
</gene>
<evidence type="ECO:0000313" key="2">
    <source>
        <dbReference type="Proteomes" id="UP001221757"/>
    </source>
</evidence>
<dbReference type="Proteomes" id="UP001221757">
    <property type="component" value="Unassembled WGS sequence"/>
</dbReference>
<sequence length="212" mass="23573">LPQPPCSIDAPASDVLFRSACGPAPGTERIHQDLGSSRTIRARFEQDCSRPCHWPLCPKSGKSDIRKQAEQCDTFCGCDLYTSATPARQRYITGICYPHLQATFQHGTHLGDDHSYALSVIHPGLSYSESYSIHRVCGFILSPKLTHGRPHSPRHLRHYLRASRNMLHRMALLPTAGQPSLRAGGSRDEIKGDGDPLLIRAAYLYHLRDLGH</sequence>
<name>A0AAD7BMX8_MYCRO</name>
<protein>
    <submittedName>
        <fullName evidence="1">Uncharacterized protein</fullName>
    </submittedName>
</protein>
<dbReference type="AlphaFoldDB" id="A0AAD7BMX8"/>
<organism evidence="1 2">
    <name type="scientific">Mycena rosella</name>
    <name type="common">Pink bonnet</name>
    <name type="synonym">Agaricus rosellus</name>
    <dbReference type="NCBI Taxonomy" id="1033263"/>
    <lineage>
        <taxon>Eukaryota</taxon>
        <taxon>Fungi</taxon>
        <taxon>Dikarya</taxon>
        <taxon>Basidiomycota</taxon>
        <taxon>Agaricomycotina</taxon>
        <taxon>Agaricomycetes</taxon>
        <taxon>Agaricomycetidae</taxon>
        <taxon>Agaricales</taxon>
        <taxon>Marasmiineae</taxon>
        <taxon>Mycenaceae</taxon>
        <taxon>Mycena</taxon>
    </lineage>
</organism>
<keyword evidence="2" id="KW-1185">Reference proteome</keyword>
<evidence type="ECO:0000313" key="1">
    <source>
        <dbReference type="EMBL" id="KAJ7625177.1"/>
    </source>
</evidence>
<reference evidence="1" key="1">
    <citation type="submission" date="2023-03" db="EMBL/GenBank/DDBJ databases">
        <title>Massive genome expansion in bonnet fungi (Mycena s.s.) driven by repeated elements and novel gene families across ecological guilds.</title>
        <authorList>
            <consortium name="Lawrence Berkeley National Laboratory"/>
            <person name="Harder C.B."/>
            <person name="Miyauchi S."/>
            <person name="Viragh M."/>
            <person name="Kuo A."/>
            <person name="Thoen E."/>
            <person name="Andreopoulos B."/>
            <person name="Lu D."/>
            <person name="Skrede I."/>
            <person name="Drula E."/>
            <person name="Henrissat B."/>
            <person name="Morin E."/>
            <person name="Kohler A."/>
            <person name="Barry K."/>
            <person name="LaButti K."/>
            <person name="Morin E."/>
            <person name="Salamov A."/>
            <person name="Lipzen A."/>
            <person name="Mereny Z."/>
            <person name="Hegedus B."/>
            <person name="Baldrian P."/>
            <person name="Stursova M."/>
            <person name="Weitz H."/>
            <person name="Taylor A."/>
            <person name="Grigoriev I.V."/>
            <person name="Nagy L.G."/>
            <person name="Martin F."/>
            <person name="Kauserud H."/>
        </authorList>
    </citation>
    <scope>NUCLEOTIDE SEQUENCE</scope>
    <source>
        <strain evidence="1">CBHHK067</strain>
    </source>
</reference>
<proteinExistence type="predicted"/>